<dbReference type="Proteomes" id="UP000267841">
    <property type="component" value="Unassembled WGS sequence"/>
</dbReference>
<dbReference type="PROSITE" id="PS00675">
    <property type="entry name" value="SIGMA54_INTERACT_1"/>
    <property type="match status" value="1"/>
</dbReference>
<dbReference type="PROSITE" id="PS00676">
    <property type="entry name" value="SIGMA54_INTERACT_2"/>
    <property type="match status" value="1"/>
</dbReference>
<dbReference type="InterPro" id="IPR001789">
    <property type="entry name" value="Sig_transdc_resp-reg_receiver"/>
</dbReference>
<keyword evidence="5" id="KW-0804">Transcription</keyword>
<dbReference type="InterPro" id="IPR025662">
    <property type="entry name" value="Sigma_54_int_dom_ATP-bd_1"/>
</dbReference>
<dbReference type="Pfam" id="PF00158">
    <property type="entry name" value="Sigma54_activat"/>
    <property type="match status" value="1"/>
</dbReference>
<dbReference type="SUPFAM" id="SSF52540">
    <property type="entry name" value="P-loop containing nucleoside triphosphate hydrolases"/>
    <property type="match status" value="1"/>
</dbReference>
<gene>
    <name evidence="9" type="ORF">BCF55_1447</name>
</gene>
<dbReference type="GO" id="GO:0000160">
    <property type="term" value="P:phosphorelay signal transduction system"/>
    <property type="evidence" value="ECO:0007669"/>
    <property type="project" value="InterPro"/>
</dbReference>
<dbReference type="EMBL" id="RCCJ01000001">
    <property type="protein sequence ID" value="RLJ71150.1"/>
    <property type="molecule type" value="Genomic_DNA"/>
</dbReference>
<evidence type="ECO:0000256" key="5">
    <source>
        <dbReference type="ARBA" id="ARBA00023163"/>
    </source>
</evidence>
<dbReference type="Gene3D" id="1.10.8.60">
    <property type="match status" value="1"/>
</dbReference>
<dbReference type="InterPro" id="IPR058031">
    <property type="entry name" value="AAA_lid_NorR"/>
</dbReference>
<sequence>MEVSILVIEDDESLNRLLTKKLRQKGFRVDSTRSGEEAEKLLKENNYEIALVDIKLTDMSGLELIRELSPHTNTKFIVVTGYGDVNTAVEAMRAGASDFIQKPFSFDILEVSINRAIREKQLEEENRTLRSFLFEKEHDITFETRSPIFRQVLEIIENAARSDINILLRGETGTGKEVIARYIHRVSDRRDKPFIVVDCSAIPEHLFESELFGHEKGAYTGAVQRKVGLVEIADGGTLFLDEIGEVPLPVQAKLLRFVETRKFRRVGGLKEIGVNVRIVAATNRNLKEMVQKGEFRSDLLYRLNSMEVEIPPLRERKEDIPMLAQLFLKRFKKKIGEKGIKLLMGYDWPGNVRELKNTIERASLLSKGDYVDDSLCLPSISEEEACLEDLFSKMPTLRDLELFYVSYLYRKLGSAERVAEVLGCSRRTVFRKLKELRDRNGDLEGRPLPWSALDIN</sequence>
<protein>
    <submittedName>
        <fullName evidence="9">Two-component system NtrC family response regulator</fullName>
    </submittedName>
</protein>
<evidence type="ECO:0000256" key="2">
    <source>
        <dbReference type="ARBA" id="ARBA00022840"/>
    </source>
</evidence>
<dbReference type="PANTHER" id="PTHR32071:SF119">
    <property type="entry name" value="SIGMA L-DEPENDENT TRANSCRIPTIONAL REGULATOR YPLP-RELATED"/>
    <property type="match status" value="1"/>
</dbReference>
<dbReference type="PROSITE" id="PS50045">
    <property type="entry name" value="SIGMA54_INTERACT_4"/>
    <property type="match status" value="1"/>
</dbReference>
<dbReference type="SUPFAM" id="SSF52172">
    <property type="entry name" value="CheY-like"/>
    <property type="match status" value="1"/>
</dbReference>
<dbReference type="InterPro" id="IPR011006">
    <property type="entry name" value="CheY-like_superfamily"/>
</dbReference>
<accession>A0A497XSL5</accession>
<name>A0A497XSL5_9AQUI</name>
<proteinExistence type="predicted"/>
<dbReference type="Pfam" id="PF00072">
    <property type="entry name" value="Response_reg"/>
    <property type="match status" value="1"/>
</dbReference>
<evidence type="ECO:0000259" key="7">
    <source>
        <dbReference type="PROSITE" id="PS50045"/>
    </source>
</evidence>
<reference evidence="9 10" key="1">
    <citation type="submission" date="2018-10" db="EMBL/GenBank/DDBJ databases">
        <title>Genomic Encyclopedia of Archaeal and Bacterial Type Strains, Phase II (KMG-II): from individual species to whole genera.</title>
        <authorList>
            <person name="Goeker M."/>
        </authorList>
    </citation>
    <scope>NUCLEOTIDE SEQUENCE [LARGE SCALE GENOMIC DNA]</scope>
    <source>
        <strain evidence="9 10">DSM 16510</strain>
    </source>
</reference>
<dbReference type="PANTHER" id="PTHR32071">
    <property type="entry name" value="TRANSCRIPTIONAL REGULATORY PROTEIN"/>
    <property type="match status" value="1"/>
</dbReference>
<keyword evidence="3" id="KW-0805">Transcription regulation</keyword>
<dbReference type="PROSITE" id="PS50110">
    <property type="entry name" value="RESPONSE_REGULATORY"/>
    <property type="match status" value="1"/>
</dbReference>
<dbReference type="PRINTS" id="PR01657">
    <property type="entry name" value="MCMFAMILY"/>
</dbReference>
<feature type="domain" description="Sigma-54 factor interaction" evidence="7">
    <location>
        <begin position="142"/>
        <end position="364"/>
    </location>
</feature>
<dbReference type="RefSeq" id="WP_170144767.1">
    <property type="nucleotide sequence ID" value="NZ_RCCJ01000001.1"/>
</dbReference>
<dbReference type="GO" id="GO:0003677">
    <property type="term" value="F:DNA binding"/>
    <property type="evidence" value="ECO:0007669"/>
    <property type="project" value="UniProtKB-KW"/>
</dbReference>
<evidence type="ECO:0000313" key="10">
    <source>
        <dbReference type="Proteomes" id="UP000267841"/>
    </source>
</evidence>
<dbReference type="AlphaFoldDB" id="A0A497XSL5"/>
<evidence type="ECO:0000313" key="9">
    <source>
        <dbReference type="EMBL" id="RLJ71150.1"/>
    </source>
</evidence>
<keyword evidence="6" id="KW-0597">Phosphoprotein</keyword>
<keyword evidence="4" id="KW-0238">DNA-binding</keyword>
<evidence type="ECO:0000256" key="4">
    <source>
        <dbReference type="ARBA" id="ARBA00023125"/>
    </source>
</evidence>
<dbReference type="Gene3D" id="3.40.50.300">
    <property type="entry name" value="P-loop containing nucleotide triphosphate hydrolases"/>
    <property type="match status" value="1"/>
</dbReference>
<dbReference type="InterPro" id="IPR025943">
    <property type="entry name" value="Sigma_54_int_dom_ATP-bd_2"/>
</dbReference>
<dbReference type="InterPro" id="IPR003593">
    <property type="entry name" value="AAA+_ATPase"/>
</dbReference>
<dbReference type="InterPro" id="IPR025944">
    <property type="entry name" value="Sigma_54_int_dom_CS"/>
</dbReference>
<evidence type="ECO:0000259" key="8">
    <source>
        <dbReference type="PROSITE" id="PS50110"/>
    </source>
</evidence>
<dbReference type="PROSITE" id="PS00688">
    <property type="entry name" value="SIGMA54_INTERACT_3"/>
    <property type="match status" value="1"/>
</dbReference>
<keyword evidence="2" id="KW-0067">ATP-binding</keyword>
<evidence type="ECO:0000256" key="3">
    <source>
        <dbReference type="ARBA" id="ARBA00023015"/>
    </source>
</evidence>
<feature type="modified residue" description="4-aspartylphosphate" evidence="6">
    <location>
        <position position="53"/>
    </location>
</feature>
<keyword evidence="10" id="KW-1185">Reference proteome</keyword>
<dbReference type="Gene3D" id="3.40.50.2300">
    <property type="match status" value="1"/>
</dbReference>
<dbReference type="SMART" id="SM00448">
    <property type="entry name" value="REC"/>
    <property type="match status" value="1"/>
</dbReference>
<organism evidence="9 10">
    <name type="scientific">Hydrogenivirga caldilitoris</name>
    <dbReference type="NCBI Taxonomy" id="246264"/>
    <lineage>
        <taxon>Bacteria</taxon>
        <taxon>Pseudomonadati</taxon>
        <taxon>Aquificota</taxon>
        <taxon>Aquificia</taxon>
        <taxon>Aquificales</taxon>
        <taxon>Aquificaceae</taxon>
        <taxon>Hydrogenivirga</taxon>
    </lineage>
</organism>
<dbReference type="GO" id="GO:0006355">
    <property type="term" value="P:regulation of DNA-templated transcription"/>
    <property type="evidence" value="ECO:0007669"/>
    <property type="project" value="InterPro"/>
</dbReference>
<feature type="domain" description="Response regulatory" evidence="8">
    <location>
        <begin position="4"/>
        <end position="117"/>
    </location>
</feature>
<keyword evidence="1" id="KW-0547">Nucleotide-binding</keyword>
<dbReference type="FunFam" id="3.40.50.300:FF:000006">
    <property type="entry name" value="DNA-binding transcriptional regulator NtrC"/>
    <property type="match status" value="1"/>
</dbReference>
<dbReference type="InterPro" id="IPR027417">
    <property type="entry name" value="P-loop_NTPase"/>
</dbReference>
<evidence type="ECO:0000256" key="6">
    <source>
        <dbReference type="PROSITE-ProRule" id="PRU00169"/>
    </source>
</evidence>
<comment type="caution">
    <text evidence="9">The sequence shown here is derived from an EMBL/GenBank/DDBJ whole genome shotgun (WGS) entry which is preliminary data.</text>
</comment>
<dbReference type="InterPro" id="IPR001208">
    <property type="entry name" value="MCM_dom"/>
</dbReference>
<dbReference type="CDD" id="cd00009">
    <property type="entry name" value="AAA"/>
    <property type="match status" value="1"/>
</dbReference>
<dbReference type="SMART" id="SM00382">
    <property type="entry name" value="AAA"/>
    <property type="match status" value="1"/>
</dbReference>
<evidence type="ECO:0000256" key="1">
    <source>
        <dbReference type="ARBA" id="ARBA00022741"/>
    </source>
</evidence>
<dbReference type="GO" id="GO:0005524">
    <property type="term" value="F:ATP binding"/>
    <property type="evidence" value="ECO:0007669"/>
    <property type="project" value="UniProtKB-KW"/>
</dbReference>
<dbReference type="Pfam" id="PF25601">
    <property type="entry name" value="AAA_lid_14"/>
    <property type="match status" value="1"/>
</dbReference>
<dbReference type="InterPro" id="IPR002078">
    <property type="entry name" value="Sigma_54_int"/>
</dbReference>